<feature type="non-terminal residue" evidence="2">
    <location>
        <position position="235"/>
    </location>
</feature>
<reference evidence="2 3" key="1">
    <citation type="journal article" date="2019" name="Environ. Microbiol.">
        <title>An active ?-lactamase is a part of an orchestrated cell wall stress resistance network of Bacillus subtilis and related rhizosphere species.</title>
        <authorList>
            <person name="Bucher T."/>
            <person name="Keren-Paz A."/>
            <person name="Hausser J."/>
            <person name="Olender T."/>
            <person name="Cytryn E."/>
            <person name="Kolodkin-Gal I."/>
        </authorList>
    </citation>
    <scope>NUCLEOTIDE SEQUENCE [LARGE SCALE GENOMIC DNA]</scope>
    <source>
        <strain evidence="2 3">I186</strain>
    </source>
</reference>
<feature type="domain" description="Pesticidal crystal protein Cry" evidence="1">
    <location>
        <begin position="19"/>
        <end position="118"/>
    </location>
</feature>
<name>A0A4U2ZUL8_BACMY</name>
<comment type="caution">
    <text evidence="2">The sequence shown here is derived from an EMBL/GenBank/DDBJ whole genome shotgun (WGS) entry which is preliminary data.</text>
</comment>
<dbReference type="Proteomes" id="UP000305524">
    <property type="component" value="Unassembled WGS sequence"/>
</dbReference>
<protein>
    <submittedName>
        <fullName evidence="2">Pesticidial crystal protein</fullName>
    </submittedName>
</protein>
<sequence>MLWDEVKHAKYLSQSRNLLQNGDFEDLFNSWTTSNNMSIQTDNSTFKGHYLNMPGARDIDRTLFPTYIYQKIDESKLKPYTRYQIRGFVGGSKELKLMVIRYGKEIDTIMNVPNDIPYVPSMPSCNELYTSEQSLHQNSNVGYYNPMPDYTSNTYQCMSDQKQVICHDSHQFKFHIDTGEVDYNTNLGMLVLFKISSPDGYATLDNLEVIEEGSLIGEALAHVKHKEKKWHQHME</sequence>
<proteinExistence type="predicted"/>
<feature type="domain" description="Pesticidal crystal protein Cry" evidence="1">
    <location>
        <begin position="140"/>
        <end position="213"/>
    </location>
</feature>
<dbReference type="AlphaFoldDB" id="A0A4U2ZUL8"/>
<dbReference type="InterPro" id="IPR041587">
    <property type="entry name" value="Cry_V"/>
</dbReference>
<organism evidence="2 3">
    <name type="scientific">Bacillus mycoides</name>
    <dbReference type="NCBI Taxonomy" id="1405"/>
    <lineage>
        <taxon>Bacteria</taxon>
        <taxon>Bacillati</taxon>
        <taxon>Bacillota</taxon>
        <taxon>Bacilli</taxon>
        <taxon>Bacillales</taxon>
        <taxon>Bacillaceae</taxon>
        <taxon>Bacillus</taxon>
        <taxon>Bacillus cereus group</taxon>
    </lineage>
</organism>
<accession>A0A4U2ZUL8</accession>
<dbReference type="Pfam" id="PF17997">
    <property type="entry name" value="Cry1Ac_D5"/>
    <property type="match status" value="2"/>
</dbReference>
<evidence type="ECO:0000259" key="1">
    <source>
        <dbReference type="Pfam" id="PF17997"/>
    </source>
</evidence>
<dbReference type="Gene3D" id="2.60.120.260">
    <property type="entry name" value="Galactose-binding domain-like"/>
    <property type="match status" value="1"/>
</dbReference>
<evidence type="ECO:0000313" key="2">
    <source>
        <dbReference type="EMBL" id="TKI78252.1"/>
    </source>
</evidence>
<evidence type="ECO:0000313" key="3">
    <source>
        <dbReference type="Proteomes" id="UP000305524"/>
    </source>
</evidence>
<gene>
    <name evidence="2" type="ORF">FC701_34470</name>
</gene>
<feature type="non-terminal residue" evidence="2">
    <location>
        <position position="1"/>
    </location>
</feature>
<dbReference type="EMBL" id="SZOD01001358">
    <property type="protein sequence ID" value="TKI78252.1"/>
    <property type="molecule type" value="Genomic_DNA"/>
</dbReference>